<dbReference type="InterPro" id="IPR000719">
    <property type="entry name" value="Prot_kinase_dom"/>
</dbReference>
<reference evidence="9 10" key="1">
    <citation type="journal article" date="2019" name="Int. J. Syst. Evol. Microbiol.">
        <title>The Global Catalogue of Microorganisms (GCM) 10K type strain sequencing project: providing services to taxonomists for standard genome sequencing and annotation.</title>
        <authorList>
            <consortium name="The Broad Institute Genomics Platform"/>
            <consortium name="The Broad Institute Genome Sequencing Center for Infectious Disease"/>
            <person name="Wu L."/>
            <person name="Ma J."/>
        </authorList>
    </citation>
    <scope>NUCLEOTIDE SEQUENCE [LARGE SCALE GENOMIC DNA]</scope>
    <source>
        <strain evidence="9 10">JCM 13002</strain>
    </source>
</reference>
<evidence type="ECO:0000256" key="6">
    <source>
        <dbReference type="ARBA" id="ARBA00022840"/>
    </source>
</evidence>
<dbReference type="EMBL" id="BAAALD010000044">
    <property type="protein sequence ID" value="GAA1096472.1"/>
    <property type="molecule type" value="Genomic_DNA"/>
</dbReference>
<keyword evidence="10" id="KW-1185">Reference proteome</keyword>
<sequence length="610" mass="59381">MQGQLLGERYELLERLGPTGAGEHWRAYDRQLGVPVEAAVLAGPGTAPEEAERLAEAARAAAERPGHPHLVTVLDAGTDPASGTVYAVLEQVAGRSLEAALAAAGPPGTGRAAEWTRQICAGLAASHAAGAVHRDLRPARLLLTADGTVKLPGLVADAPAAGQPGGGLAGALAGVPWMSPELVRGAEQVDARSDLYAVGCLLYQLLTGTTPFGHREPTVQFGAHLREAPAPPSARRPGVPAGLDDLVLALLAKAPEERPADADEVLDRLDALAPELAAAGSGPADAAAPRSHAPAASAAGFPAAASFSAAPPPPAPAVPEFEPWEDEHRASWWQGSAGRRAGLVAGSAALALALVSGITWAVSAQGGAQDGGSRVAGTSSAAPPADGGAGTTGETPAEDATGAGPSAGAPSGSAAATASAAGTSGAPGTPGGATPGAPATTGGGPADGGQPGTTPAPGTAPATPGTPTTAGPTKVPPSPATSAGTYGCSGGLVGSYPVTTASGVVFGYFYIWFDSASGKNCAATIKTVNSGYGTASAVSASISRCSQTAAAASCSKVAGTTATDQGSFAKFAGPVRVAAVKTCINGSGSITWAGQTATTRSLGNRAVHCG</sequence>
<evidence type="ECO:0000256" key="7">
    <source>
        <dbReference type="SAM" id="MobiDB-lite"/>
    </source>
</evidence>
<dbReference type="Gene3D" id="3.30.200.20">
    <property type="entry name" value="Phosphorylase Kinase, domain 1"/>
    <property type="match status" value="1"/>
</dbReference>
<evidence type="ECO:0000256" key="2">
    <source>
        <dbReference type="ARBA" id="ARBA00022527"/>
    </source>
</evidence>
<evidence type="ECO:0000259" key="8">
    <source>
        <dbReference type="PROSITE" id="PS50011"/>
    </source>
</evidence>
<feature type="region of interest" description="Disordered" evidence="7">
    <location>
        <begin position="365"/>
        <end position="481"/>
    </location>
</feature>
<keyword evidence="2" id="KW-0723">Serine/threonine-protein kinase</keyword>
<dbReference type="Proteomes" id="UP001499987">
    <property type="component" value="Unassembled WGS sequence"/>
</dbReference>
<evidence type="ECO:0000256" key="5">
    <source>
        <dbReference type="ARBA" id="ARBA00022777"/>
    </source>
</evidence>
<feature type="domain" description="Protein kinase" evidence="8">
    <location>
        <begin position="10"/>
        <end position="276"/>
    </location>
</feature>
<feature type="compositionally biased region" description="Low complexity" evidence="7">
    <location>
        <begin position="376"/>
        <end position="427"/>
    </location>
</feature>
<dbReference type="Pfam" id="PF00069">
    <property type="entry name" value="Pkinase"/>
    <property type="match status" value="1"/>
</dbReference>
<accession>A0ABN1TQQ7</accession>
<dbReference type="Gene3D" id="1.10.510.10">
    <property type="entry name" value="Transferase(Phosphotransferase) domain 1"/>
    <property type="match status" value="1"/>
</dbReference>
<evidence type="ECO:0000313" key="10">
    <source>
        <dbReference type="Proteomes" id="UP001499987"/>
    </source>
</evidence>
<feature type="compositionally biased region" description="Gly residues" evidence="7">
    <location>
        <begin position="441"/>
        <end position="451"/>
    </location>
</feature>
<protein>
    <recommendedName>
        <fullName evidence="1">non-specific serine/threonine protein kinase</fullName>
        <ecNumber evidence="1">2.7.11.1</ecNumber>
    </recommendedName>
</protein>
<dbReference type="SUPFAM" id="SSF56112">
    <property type="entry name" value="Protein kinase-like (PK-like)"/>
    <property type="match status" value="1"/>
</dbReference>
<name>A0ABN1TQQ7_9ACTN</name>
<dbReference type="RefSeq" id="WP_344625399.1">
    <property type="nucleotide sequence ID" value="NZ_BAAALD010000044.1"/>
</dbReference>
<organism evidence="9 10">
    <name type="scientific">Kitasatospora arboriphila</name>
    <dbReference type="NCBI Taxonomy" id="258052"/>
    <lineage>
        <taxon>Bacteria</taxon>
        <taxon>Bacillati</taxon>
        <taxon>Actinomycetota</taxon>
        <taxon>Actinomycetes</taxon>
        <taxon>Kitasatosporales</taxon>
        <taxon>Streptomycetaceae</taxon>
        <taxon>Kitasatospora</taxon>
    </lineage>
</organism>
<evidence type="ECO:0000256" key="4">
    <source>
        <dbReference type="ARBA" id="ARBA00022741"/>
    </source>
</evidence>
<evidence type="ECO:0000256" key="3">
    <source>
        <dbReference type="ARBA" id="ARBA00022679"/>
    </source>
</evidence>
<dbReference type="PROSITE" id="PS50011">
    <property type="entry name" value="PROTEIN_KINASE_DOM"/>
    <property type="match status" value="1"/>
</dbReference>
<keyword evidence="5" id="KW-0418">Kinase</keyword>
<dbReference type="CDD" id="cd14014">
    <property type="entry name" value="STKc_PknB_like"/>
    <property type="match status" value="1"/>
</dbReference>
<evidence type="ECO:0000256" key="1">
    <source>
        <dbReference type="ARBA" id="ARBA00012513"/>
    </source>
</evidence>
<proteinExistence type="predicted"/>
<dbReference type="PANTHER" id="PTHR43289:SF6">
    <property type="entry name" value="SERINE_THREONINE-PROTEIN KINASE NEKL-3"/>
    <property type="match status" value="1"/>
</dbReference>
<dbReference type="EC" id="2.7.11.1" evidence="1"/>
<keyword evidence="4" id="KW-0547">Nucleotide-binding</keyword>
<evidence type="ECO:0000313" key="9">
    <source>
        <dbReference type="EMBL" id="GAA1096472.1"/>
    </source>
</evidence>
<dbReference type="PANTHER" id="PTHR43289">
    <property type="entry name" value="MITOGEN-ACTIVATED PROTEIN KINASE KINASE KINASE 20-RELATED"/>
    <property type="match status" value="1"/>
</dbReference>
<gene>
    <name evidence="9" type="ORF">GCM10009663_44450</name>
</gene>
<comment type="caution">
    <text evidence="9">The sequence shown here is derived from an EMBL/GenBank/DDBJ whole genome shotgun (WGS) entry which is preliminary data.</text>
</comment>
<keyword evidence="3" id="KW-0808">Transferase</keyword>
<feature type="compositionally biased region" description="Low complexity" evidence="7">
    <location>
        <begin position="452"/>
        <end position="473"/>
    </location>
</feature>
<keyword evidence="6" id="KW-0067">ATP-binding</keyword>
<dbReference type="InterPro" id="IPR011009">
    <property type="entry name" value="Kinase-like_dom_sf"/>
</dbReference>